<evidence type="ECO:0000313" key="1">
    <source>
        <dbReference type="EMBL" id="KAI3715380.1"/>
    </source>
</evidence>
<dbReference type="Proteomes" id="UP001055879">
    <property type="component" value="Linkage Group LG07"/>
</dbReference>
<accession>A0ACB9B0F5</accession>
<keyword evidence="2" id="KW-1185">Reference proteome</keyword>
<name>A0ACB9B0F5_ARCLA</name>
<dbReference type="EMBL" id="CM042053">
    <property type="protein sequence ID" value="KAI3715380.1"/>
    <property type="molecule type" value="Genomic_DNA"/>
</dbReference>
<protein>
    <submittedName>
        <fullName evidence="1">Uncharacterized protein</fullName>
    </submittedName>
</protein>
<comment type="caution">
    <text evidence="1">The sequence shown here is derived from an EMBL/GenBank/DDBJ whole genome shotgun (WGS) entry which is preliminary data.</text>
</comment>
<proteinExistence type="predicted"/>
<evidence type="ECO:0000313" key="2">
    <source>
        <dbReference type="Proteomes" id="UP001055879"/>
    </source>
</evidence>
<gene>
    <name evidence="1" type="ORF">L6452_22361</name>
</gene>
<organism evidence="1 2">
    <name type="scientific">Arctium lappa</name>
    <name type="common">Greater burdock</name>
    <name type="synonym">Lappa major</name>
    <dbReference type="NCBI Taxonomy" id="4217"/>
    <lineage>
        <taxon>Eukaryota</taxon>
        <taxon>Viridiplantae</taxon>
        <taxon>Streptophyta</taxon>
        <taxon>Embryophyta</taxon>
        <taxon>Tracheophyta</taxon>
        <taxon>Spermatophyta</taxon>
        <taxon>Magnoliopsida</taxon>
        <taxon>eudicotyledons</taxon>
        <taxon>Gunneridae</taxon>
        <taxon>Pentapetalae</taxon>
        <taxon>asterids</taxon>
        <taxon>campanulids</taxon>
        <taxon>Asterales</taxon>
        <taxon>Asteraceae</taxon>
        <taxon>Carduoideae</taxon>
        <taxon>Cardueae</taxon>
        <taxon>Arctiinae</taxon>
        <taxon>Arctium</taxon>
    </lineage>
</organism>
<reference evidence="2" key="1">
    <citation type="journal article" date="2022" name="Mol. Ecol. Resour.">
        <title>The genomes of chicory, endive, great burdock and yacon provide insights into Asteraceae palaeo-polyploidization history and plant inulin production.</title>
        <authorList>
            <person name="Fan W."/>
            <person name="Wang S."/>
            <person name="Wang H."/>
            <person name="Wang A."/>
            <person name="Jiang F."/>
            <person name="Liu H."/>
            <person name="Zhao H."/>
            <person name="Xu D."/>
            <person name="Zhang Y."/>
        </authorList>
    </citation>
    <scope>NUCLEOTIDE SEQUENCE [LARGE SCALE GENOMIC DNA]</scope>
    <source>
        <strain evidence="2">cv. Niubang</strain>
    </source>
</reference>
<reference evidence="1 2" key="2">
    <citation type="journal article" date="2022" name="Mol. Ecol. Resour.">
        <title>The genomes of chicory, endive, great burdock and yacon provide insights into Asteraceae paleo-polyploidization history and plant inulin production.</title>
        <authorList>
            <person name="Fan W."/>
            <person name="Wang S."/>
            <person name="Wang H."/>
            <person name="Wang A."/>
            <person name="Jiang F."/>
            <person name="Liu H."/>
            <person name="Zhao H."/>
            <person name="Xu D."/>
            <person name="Zhang Y."/>
        </authorList>
    </citation>
    <scope>NUCLEOTIDE SEQUENCE [LARGE SCALE GENOMIC DNA]</scope>
    <source>
        <strain evidence="2">cv. Niubang</strain>
    </source>
</reference>
<sequence length="224" mass="24934">MDDYRSKSYNYSDGDLQLERYNGGFGPKLADFDRHPPRDFRSYSVSYASSSYKLPQSNMDIVVANNFKLKKGKSTNGSTSKSWSFAADPEFQRKKRVAGYKVYSVEGKLKGSFRKSFRWLKDKYTHHSSFNNINLSPISDNPSAALFVTASSTRIFLSPVGGLSTLIKLLAIVIGLGVFFVPDLLQKRVSSSLTSTACLACSQGLLHLPQGHRRNGMHLVELGM</sequence>